<evidence type="ECO:0000256" key="10">
    <source>
        <dbReference type="SAM" id="SignalP"/>
    </source>
</evidence>
<keyword evidence="4 10" id="KW-0732">Signal</keyword>
<dbReference type="Proteomes" id="UP000007881">
    <property type="component" value="Chromosome"/>
</dbReference>
<keyword evidence="3" id="KW-0858">Xylan degradation</keyword>
<evidence type="ECO:0000256" key="4">
    <source>
        <dbReference type="ARBA" id="ARBA00022729"/>
    </source>
</evidence>
<evidence type="ECO:0000256" key="2">
    <source>
        <dbReference type="ARBA" id="ARBA00007495"/>
    </source>
</evidence>
<dbReference type="SMART" id="SM00633">
    <property type="entry name" value="Glyco_10"/>
    <property type="match status" value="1"/>
</dbReference>
<dbReference type="PROSITE" id="PS51760">
    <property type="entry name" value="GH10_2"/>
    <property type="match status" value="1"/>
</dbReference>
<evidence type="ECO:0000256" key="8">
    <source>
        <dbReference type="ARBA" id="ARBA00023326"/>
    </source>
</evidence>
<proteinExistence type="inferred from homology"/>
<dbReference type="GO" id="GO:0031176">
    <property type="term" value="F:endo-1,4-beta-xylanase activity"/>
    <property type="evidence" value="ECO:0007669"/>
    <property type="project" value="UniProtKB-EC"/>
</dbReference>
<dbReference type="GO" id="GO:0045493">
    <property type="term" value="P:xylan catabolic process"/>
    <property type="evidence" value="ECO:0007669"/>
    <property type="project" value="UniProtKB-KW"/>
</dbReference>
<dbReference type="InterPro" id="IPR001000">
    <property type="entry name" value="GH10_dom"/>
</dbReference>
<dbReference type="AlphaFoldDB" id="I0ICW8"/>
<dbReference type="InterPro" id="IPR044846">
    <property type="entry name" value="GH10"/>
</dbReference>
<dbReference type="InterPro" id="IPR017853">
    <property type="entry name" value="GH"/>
</dbReference>
<sequence>MKQALLAFAACLLLVAPAPAPALAADDAPPTPKGTTLAPDFSALRFSANGGGEGNLKPLSAADTGGRRPGFRLETTKQPGAHYGVEVRLPLDGSIDAGDVLFSRFAARITDAQRYEAGEGFTLSRVQNTGPPHQRSNYREWTVGPDWEVFYVADRADAAIPEGRVAFVFSGGYPPQTLEIAGVEVVNLGPDADPAEFPVKRKSYAGASADAPWRAAAAERIERHRKADLEVTVLDADGEPVPDAEVRVELVEHAFDFGVAISAKWLDDNAGTPQAARYIEELEKHFNTASIENALKWSRWESEPEVAMTTLRGLNKMGMRVHGHVLVWPGLEKFRVADAEELWAAAQDDPELLRSRVDNHIDDILSRTAGLVDTWDVVNEAFNQNEFLKLLGDEEVAAWFKRARAGAPDATLIYNDFALLGQNGTNAVKQRFVHDLVQDAMAAGAPIDAIGFQSHMGSGLTPPEKVLEILSSYDGLGVGYQVTEFDVVTDDPQLTEAYVRDFMTAAFSKPQMQAFIFWNFHAGSKPWMPDAAVFEEDWSPSPTGRAALSLIHGAWHTDERVAADADGRATVRGFLGRHRVEATLPGGTRITREVDLPAGGTKLRLRADPTP</sequence>
<feature type="domain" description="GH10" evidence="11">
    <location>
        <begin position="269"/>
        <end position="550"/>
    </location>
</feature>
<evidence type="ECO:0000256" key="7">
    <source>
        <dbReference type="ARBA" id="ARBA00023295"/>
    </source>
</evidence>
<gene>
    <name evidence="12" type="ordered locus">PSMK_09470</name>
</gene>
<keyword evidence="7 9" id="KW-0326">Glycosidase</keyword>
<organism evidence="12 13">
    <name type="scientific">Phycisphaera mikurensis (strain NBRC 102666 / KCTC 22515 / FYK2301M01)</name>
    <dbReference type="NCBI Taxonomy" id="1142394"/>
    <lineage>
        <taxon>Bacteria</taxon>
        <taxon>Pseudomonadati</taxon>
        <taxon>Planctomycetota</taxon>
        <taxon>Phycisphaerae</taxon>
        <taxon>Phycisphaerales</taxon>
        <taxon>Phycisphaeraceae</taxon>
        <taxon>Phycisphaera</taxon>
    </lineage>
</organism>
<evidence type="ECO:0000313" key="13">
    <source>
        <dbReference type="Proteomes" id="UP000007881"/>
    </source>
</evidence>
<protein>
    <recommendedName>
        <fullName evidence="9">Beta-xylanase</fullName>
        <ecNumber evidence="9">3.2.1.8</ecNumber>
    </recommendedName>
</protein>
<dbReference type="SUPFAM" id="SSF51445">
    <property type="entry name" value="(Trans)glycosidases"/>
    <property type="match status" value="1"/>
</dbReference>
<dbReference type="STRING" id="1142394.PSMK_09470"/>
<accession>I0ICW8</accession>
<dbReference type="RefSeq" id="WP_014436325.1">
    <property type="nucleotide sequence ID" value="NC_017080.1"/>
</dbReference>
<keyword evidence="13" id="KW-1185">Reference proteome</keyword>
<keyword evidence="6 9" id="KW-0119">Carbohydrate metabolism</keyword>
<dbReference type="KEGG" id="phm:PSMK_09470"/>
<dbReference type="PANTHER" id="PTHR31490:SF88">
    <property type="entry name" value="BETA-XYLANASE"/>
    <property type="match status" value="1"/>
</dbReference>
<dbReference type="OrthoDB" id="2513075at2"/>
<name>I0ICW8_PHYMF</name>
<dbReference type="EC" id="3.2.1.8" evidence="9"/>
<evidence type="ECO:0000256" key="5">
    <source>
        <dbReference type="ARBA" id="ARBA00022801"/>
    </source>
</evidence>
<dbReference type="PANTHER" id="PTHR31490">
    <property type="entry name" value="GLYCOSYL HYDROLASE"/>
    <property type="match status" value="1"/>
</dbReference>
<dbReference type="eggNOG" id="COG3693">
    <property type="taxonomic scope" value="Bacteria"/>
</dbReference>
<reference evidence="12 13" key="1">
    <citation type="submission" date="2012-02" db="EMBL/GenBank/DDBJ databases">
        <title>Complete genome sequence of Phycisphaera mikurensis NBRC 102666.</title>
        <authorList>
            <person name="Ankai A."/>
            <person name="Hosoyama A."/>
            <person name="Terui Y."/>
            <person name="Sekine M."/>
            <person name="Fukai R."/>
            <person name="Kato Y."/>
            <person name="Nakamura S."/>
            <person name="Yamada-Narita S."/>
            <person name="Kawakoshi A."/>
            <person name="Fukunaga Y."/>
            <person name="Yamazaki S."/>
            <person name="Fujita N."/>
        </authorList>
    </citation>
    <scope>NUCLEOTIDE SEQUENCE [LARGE SCALE GENOMIC DNA]</scope>
    <source>
        <strain evidence="13">NBRC 102666 / KCTC 22515 / FYK2301M01</strain>
    </source>
</reference>
<evidence type="ECO:0000256" key="9">
    <source>
        <dbReference type="RuleBase" id="RU361174"/>
    </source>
</evidence>
<evidence type="ECO:0000256" key="6">
    <source>
        <dbReference type="ARBA" id="ARBA00023277"/>
    </source>
</evidence>
<keyword evidence="8 9" id="KW-0624">Polysaccharide degradation</keyword>
<dbReference type="Gene3D" id="3.20.20.80">
    <property type="entry name" value="Glycosidases"/>
    <property type="match status" value="1"/>
</dbReference>
<evidence type="ECO:0000256" key="1">
    <source>
        <dbReference type="ARBA" id="ARBA00000681"/>
    </source>
</evidence>
<feature type="chain" id="PRO_5003628741" description="Beta-xylanase" evidence="10">
    <location>
        <begin position="25"/>
        <end position="611"/>
    </location>
</feature>
<keyword evidence="5 9" id="KW-0378">Hydrolase</keyword>
<dbReference type="PRINTS" id="PR00134">
    <property type="entry name" value="GLHYDRLASE10"/>
</dbReference>
<dbReference type="HOGENOM" id="CLU_026280_0_0_0"/>
<feature type="signal peptide" evidence="10">
    <location>
        <begin position="1"/>
        <end position="24"/>
    </location>
</feature>
<comment type="catalytic activity">
    <reaction evidence="1 9">
        <text>Endohydrolysis of (1-&gt;4)-beta-D-xylosidic linkages in xylans.</text>
        <dbReference type="EC" id="3.2.1.8"/>
    </reaction>
</comment>
<comment type="similarity">
    <text evidence="2 9">Belongs to the glycosyl hydrolase 10 (cellulase F) family.</text>
</comment>
<dbReference type="EMBL" id="AP012338">
    <property type="protein sequence ID" value="BAM03106.1"/>
    <property type="molecule type" value="Genomic_DNA"/>
</dbReference>
<dbReference type="Pfam" id="PF00331">
    <property type="entry name" value="Glyco_hydro_10"/>
    <property type="match status" value="1"/>
</dbReference>
<evidence type="ECO:0000256" key="3">
    <source>
        <dbReference type="ARBA" id="ARBA00022651"/>
    </source>
</evidence>
<evidence type="ECO:0000313" key="12">
    <source>
        <dbReference type="EMBL" id="BAM03106.1"/>
    </source>
</evidence>
<evidence type="ECO:0000259" key="11">
    <source>
        <dbReference type="PROSITE" id="PS51760"/>
    </source>
</evidence>